<reference evidence="1" key="1">
    <citation type="submission" date="2022-08" db="UniProtKB">
        <authorList>
            <consortium name="EnsemblMetazoa"/>
        </authorList>
    </citation>
    <scope>IDENTIFICATION</scope>
    <source>
        <strain evidence="1">05x7-T-G4-1.051#20</strain>
    </source>
</reference>
<name>A0A8W8P6W6_MAGGI</name>
<evidence type="ECO:0000313" key="1">
    <source>
        <dbReference type="EnsemblMetazoa" id="G9700.1:cds"/>
    </source>
</evidence>
<evidence type="ECO:0000313" key="2">
    <source>
        <dbReference type="Proteomes" id="UP000005408"/>
    </source>
</evidence>
<dbReference type="EnsemblMetazoa" id="G9700.1">
    <property type="protein sequence ID" value="G9700.1:cds"/>
    <property type="gene ID" value="G9700"/>
</dbReference>
<accession>A0A8W8P6W6</accession>
<proteinExistence type="predicted"/>
<dbReference type="AlphaFoldDB" id="A0A8W8P6W6"/>
<keyword evidence="2" id="KW-1185">Reference proteome</keyword>
<dbReference type="Proteomes" id="UP000005408">
    <property type="component" value="Unassembled WGS sequence"/>
</dbReference>
<organism evidence="1 2">
    <name type="scientific">Magallana gigas</name>
    <name type="common">Pacific oyster</name>
    <name type="synonym">Crassostrea gigas</name>
    <dbReference type="NCBI Taxonomy" id="29159"/>
    <lineage>
        <taxon>Eukaryota</taxon>
        <taxon>Metazoa</taxon>
        <taxon>Spiralia</taxon>
        <taxon>Lophotrochozoa</taxon>
        <taxon>Mollusca</taxon>
        <taxon>Bivalvia</taxon>
        <taxon>Autobranchia</taxon>
        <taxon>Pteriomorphia</taxon>
        <taxon>Ostreida</taxon>
        <taxon>Ostreoidea</taxon>
        <taxon>Ostreidae</taxon>
        <taxon>Magallana</taxon>
    </lineage>
</organism>
<protein>
    <submittedName>
        <fullName evidence="1">Uncharacterized protein</fullName>
    </submittedName>
</protein>
<sequence length="239" mass="26534">FHEHAHTIHTLPDVMNVSCPYYGQYIIYRVERKAGVIYPTSYSEHALADLCEVEVYGCPAPVVEFPQCSRNCPENCEQCYPETGVCKKCHEGYKGMACELVCHAAATITVSPSSIATGTNNGAIYSAGGLTLPSDGELHVAFIYLSLSEQSSDLSYLYMSIVNAVKFSVLFLSDETGYTEFDRAVVGPFRERFSARAKFNSKTHAIRIKVQYKQSLTISDLKLHLRTCYLNTTNSHGLN</sequence>